<evidence type="ECO:0000313" key="4">
    <source>
        <dbReference type="Proteomes" id="UP001156691"/>
    </source>
</evidence>
<dbReference type="SUPFAM" id="SSF55961">
    <property type="entry name" value="Bet v1-like"/>
    <property type="match status" value="1"/>
</dbReference>
<dbReference type="Gene3D" id="3.30.530.20">
    <property type="match status" value="1"/>
</dbReference>
<organism evidence="3 4">
    <name type="scientific">Devosia nitrariae</name>
    <dbReference type="NCBI Taxonomy" id="2071872"/>
    <lineage>
        <taxon>Bacteria</taxon>
        <taxon>Pseudomonadati</taxon>
        <taxon>Pseudomonadota</taxon>
        <taxon>Alphaproteobacteria</taxon>
        <taxon>Hyphomicrobiales</taxon>
        <taxon>Devosiaceae</taxon>
        <taxon>Devosia</taxon>
    </lineage>
</organism>
<dbReference type="Pfam" id="PF08327">
    <property type="entry name" value="AHSA1"/>
    <property type="match status" value="1"/>
</dbReference>
<dbReference type="InterPro" id="IPR023393">
    <property type="entry name" value="START-like_dom_sf"/>
</dbReference>
<dbReference type="EMBL" id="BSNS01000011">
    <property type="protein sequence ID" value="GLQ55466.1"/>
    <property type="molecule type" value="Genomic_DNA"/>
</dbReference>
<comment type="similarity">
    <text evidence="1">Belongs to the AHA1 family.</text>
</comment>
<evidence type="ECO:0000259" key="2">
    <source>
        <dbReference type="Pfam" id="PF08327"/>
    </source>
</evidence>
<feature type="domain" description="Activator of Hsp90 ATPase homologue 1/2-like C-terminal" evidence="2">
    <location>
        <begin position="20"/>
        <end position="150"/>
    </location>
</feature>
<dbReference type="Proteomes" id="UP001156691">
    <property type="component" value="Unassembled WGS sequence"/>
</dbReference>
<gene>
    <name evidence="3" type="ORF">GCM10010862_27250</name>
</gene>
<dbReference type="InterPro" id="IPR013538">
    <property type="entry name" value="ASHA1/2-like_C"/>
</dbReference>
<keyword evidence="4" id="KW-1185">Reference proteome</keyword>
<evidence type="ECO:0000256" key="1">
    <source>
        <dbReference type="ARBA" id="ARBA00006817"/>
    </source>
</evidence>
<evidence type="ECO:0000313" key="3">
    <source>
        <dbReference type="EMBL" id="GLQ55466.1"/>
    </source>
</evidence>
<proteinExistence type="inferred from homology"/>
<accession>A0ABQ5W6P7</accession>
<protein>
    <submittedName>
        <fullName evidence="3">Activator of HSP90 ATPase</fullName>
    </submittedName>
</protein>
<dbReference type="RefSeq" id="WP_284340868.1">
    <property type="nucleotide sequence ID" value="NZ_BSNS01000011.1"/>
</dbReference>
<reference evidence="4" key="1">
    <citation type="journal article" date="2019" name="Int. J. Syst. Evol. Microbiol.">
        <title>The Global Catalogue of Microorganisms (GCM) 10K type strain sequencing project: providing services to taxonomists for standard genome sequencing and annotation.</title>
        <authorList>
            <consortium name="The Broad Institute Genomics Platform"/>
            <consortium name="The Broad Institute Genome Sequencing Center for Infectious Disease"/>
            <person name="Wu L."/>
            <person name="Ma J."/>
        </authorList>
    </citation>
    <scope>NUCLEOTIDE SEQUENCE [LARGE SCALE GENOMIC DNA]</scope>
    <source>
        <strain evidence="4">NBRC 112416</strain>
    </source>
</reference>
<name>A0ABQ5W6P7_9HYPH</name>
<sequence>MTGNDKGGGPYEITIVHIFDAPRELVFRNWVDAVDVRTWFAPDNCTVSFCEVDAQPGGKWRVEYSYDFGGDYIEYGEFYEVVEPERLTFSLTQEDGDGNVGHKTLITVSFSEAGAKTEMTFNQKGFETPARRDNNTEGWNECFRKLDEHMANAGAA</sequence>
<comment type="caution">
    <text evidence="3">The sequence shown here is derived from an EMBL/GenBank/DDBJ whole genome shotgun (WGS) entry which is preliminary data.</text>
</comment>
<dbReference type="CDD" id="cd07814">
    <property type="entry name" value="SRPBCC_CalC_Aha1-like"/>
    <property type="match status" value="1"/>
</dbReference>